<proteinExistence type="predicted"/>
<dbReference type="InterPro" id="IPR021688">
    <property type="entry name" value="DUF3270"/>
</dbReference>
<sequence length="97" mass="11149">MEAPKYDEDLTYWQAPTREFLAEEKAVDDKMIAERFTEIAFFSKIAVFSIFLVLACDVFASVMPDFLAVPFAIVFSYILLLVSHKTIKTFLSIIIEK</sequence>
<keyword evidence="1" id="KW-1133">Transmembrane helix</keyword>
<feature type="transmembrane region" description="Helical" evidence="1">
    <location>
        <begin position="66"/>
        <end position="83"/>
    </location>
</feature>
<gene>
    <name evidence="2" type="ORF">Hs30E_13980</name>
</gene>
<reference evidence="2 3" key="1">
    <citation type="submission" date="2020-02" db="EMBL/GenBank/DDBJ databases">
        <title>Draft genome sequence of Lactococcus sp. Hs30E4-3.</title>
        <authorList>
            <person name="Noda S."/>
            <person name="Yuki M."/>
            <person name="Ohkuma M."/>
        </authorList>
    </citation>
    <scope>NUCLEOTIDE SEQUENCE [LARGE SCALE GENOMIC DNA]</scope>
    <source>
        <strain evidence="2 3">Hs30E4-3</strain>
    </source>
</reference>
<dbReference type="RefSeq" id="WP_172209207.1">
    <property type="nucleotide sequence ID" value="NZ_BLLI01000042.1"/>
</dbReference>
<dbReference type="AlphaFoldDB" id="A0A6A0BG70"/>
<dbReference type="Proteomes" id="UP000480303">
    <property type="component" value="Unassembled WGS sequence"/>
</dbReference>
<comment type="caution">
    <text evidence="2">The sequence shown here is derived from an EMBL/GenBank/DDBJ whole genome shotgun (WGS) entry which is preliminary data.</text>
</comment>
<evidence type="ECO:0000256" key="1">
    <source>
        <dbReference type="SAM" id="Phobius"/>
    </source>
</evidence>
<dbReference type="EMBL" id="BLLI01000042">
    <property type="protein sequence ID" value="GFH42847.1"/>
    <property type="molecule type" value="Genomic_DNA"/>
</dbReference>
<dbReference type="Pfam" id="PF11674">
    <property type="entry name" value="DUF3270"/>
    <property type="match status" value="1"/>
</dbReference>
<keyword evidence="1" id="KW-0472">Membrane</keyword>
<keyword evidence="3" id="KW-1185">Reference proteome</keyword>
<organism evidence="2 3">
    <name type="scientific">Pseudolactococcus hodotermopsidis</name>
    <dbReference type="NCBI Taxonomy" id="2709157"/>
    <lineage>
        <taxon>Bacteria</taxon>
        <taxon>Bacillati</taxon>
        <taxon>Bacillota</taxon>
        <taxon>Bacilli</taxon>
        <taxon>Lactobacillales</taxon>
        <taxon>Streptococcaceae</taxon>
        <taxon>Pseudolactococcus</taxon>
    </lineage>
</organism>
<keyword evidence="1" id="KW-0812">Transmembrane</keyword>
<accession>A0A6A0BG70</accession>
<protein>
    <submittedName>
        <fullName evidence="2">Uncharacterized protein</fullName>
    </submittedName>
</protein>
<evidence type="ECO:0000313" key="3">
    <source>
        <dbReference type="Proteomes" id="UP000480303"/>
    </source>
</evidence>
<evidence type="ECO:0000313" key="2">
    <source>
        <dbReference type="EMBL" id="GFH42847.1"/>
    </source>
</evidence>
<feature type="transmembrane region" description="Helical" evidence="1">
    <location>
        <begin position="39"/>
        <end position="60"/>
    </location>
</feature>
<name>A0A6A0BG70_9LACT</name>